<dbReference type="CDD" id="cd05398">
    <property type="entry name" value="NT_ClassII-CCAase"/>
    <property type="match status" value="1"/>
</dbReference>
<comment type="catalytic activity">
    <reaction evidence="12">
        <text>a tRNA precursor + 2 CTP + ATP = a tRNA with a 3' CCA end + 3 diphosphate</text>
        <dbReference type="Rhea" id="RHEA:14433"/>
        <dbReference type="Rhea" id="RHEA-COMP:10465"/>
        <dbReference type="Rhea" id="RHEA-COMP:10468"/>
        <dbReference type="ChEBI" id="CHEBI:30616"/>
        <dbReference type="ChEBI" id="CHEBI:33019"/>
        <dbReference type="ChEBI" id="CHEBI:37563"/>
        <dbReference type="ChEBI" id="CHEBI:74896"/>
        <dbReference type="ChEBI" id="CHEBI:83071"/>
        <dbReference type="EC" id="2.7.7.72"/>
    </reaction>
</comment>
<evidence type="ECO:0000313" key="15">
    <source>
        <dbReference type="Proteomes" id="UP000838100"/>
    </source>
</evidence>
<feature type="domain" description="HD" evidence="13">
    <location>
        <begin position="228"/>
        <end position="329"/>
    </location>
</feature>
<keyword evidence="11 12" id="KW-0694">RNA-binding</keyword>
<reference evidence="14" key="1">
    <citation type="submission" date="2021-12" db="EMBL/GenBank/DDBJ databases">
        <authorList>
            <person name="Rodrigo-Torres L."/>
            <person name="Arahal R. D."/>
            <person name="Lucena T."/>
        </authorList>
    </citation>
    <scope>NUCLEOTIDE SEQUENCE</scope>
    <source>
        <strain evidence="14">CECT 8267</strain>
    </source>
</reference>
<dbReference type="PANTHER" id="PTHR47545">
    <property type="entry name" value="MULTIFUNCTIONAL CCA PROTEIN"/>
    <property type="match status" value="1"/>
</dbReference>
<feature type="binding site" evidence="12">
    <location>
        <position position="91"/>
    </location>
    <ligand>
        <name>ATP</name>
        <dbReference type="ChEBI" id="CHEBI:30616"/>
    </ligand>
</feature>
<dbReference type="HAMAP" id="MF_01261">
    <property type="entry name" value="CCA_bact_type1"/>
    <property type="match status" value="1"/>
</dbReference>
<feature type="binding site" evidence="12">
    <location>
        <position position="8"/>
    </location>
    <ligand>
        <name>CTP</name>
        <dbReference type="ChEBI" id="CHEBI:37563"/>
    </ligand>
</feature>
<protein>
    <recommendedName>
        <fullName evidence="12">Multifunctional CCA protein</fullName>
    </recommendedName>
    <domain>
        <recommendedName>
            <fullName evidence="12">CCA-adding enzyme</fullName>
            <ecNumber evidence="12">2.7.7.72</ecNumber>
        </recommendedName>
        <alternativeName>
            <fullName evidence="12">CCA tRNA nucleotidyltransferase</fullName>
        </alternativeName>
        <alternativeName>
            <fullName evidence="12">tRNA CCA-pyrophosphorylase</fullName>
        </alternativeName>
        <alternativeName>
            <fullName evidence="12">tRNA adenylyl-/cytidylyl-transferase</fullName>
        </alternativeName>
        <alternativeName>
            <fullName evidence="12">tRNA nucleotidyltransferase</fullName>
        </alternativeName>
        <alternativeName>
            <fullName evidence="12">tRNA-NT</fullName>
        </alternativeName>
    </domain>
    <domain>
        <recommendedName>
            <fullName evidence="12">2'-nucleotidase</fullName>
            <ecNumber evidence="12">3.1.3.-</ecNumber>
        </recommendedName>
    </domain>
    <domain>
        <recommendedName>
            <fullName evidence="12">2',3'-cyclic phosphodiesterase</fullName>
            <ecNumber evidence="12">3.1.4.-</ecNumber>
        </recommendedName>
    </domain>
    <domain>
        <recommendedName>
            <fullName evidence="12">Phosphatase</fullName>
        </recommendedName>
    </domain>
</protein>
<dbReference type="InterPro" id="IPR006674">
    <property type="entry name" value="HD_domain"/>
</dbReference>
<keyword evidence="5 12" id="KW-0479">Metal-binding</keyword>
<feature type="binding site" evidence="12">
    <location>
        <position position="11"/>
    </location>
    <ligand>
        <name>ATP</name>
        <dbReference type="ChEBI" id="CHEBI:30616"/>
    </ligand>
</feature>
<comment type="domain">
    <text evidence="12">Comprises two domains: an N-terminal domain containing the nucleotidyltransferase activity and a C-terminal HD domain associated with both phosphodiesterase and phosphatase activities.</text>
</comment>
<feature type="binding site" evidence="12">
    <location>
        <position position="8"/>
    </location>
    <ligand>
        <name>ATP</name>
        <dbReference type="ChEBI" id="CHEBI:30616"/>
    </ligand>
</feature>
<feature type="binding site" evidence="12">
    <location>
        <position position="137"/>
    </location>
    <ligand>
        <name>CTP</name>
        <dbReference type="ChEBI" id="CHEBI:37563"/>
    </ligand>
</feature>
<feature type="binding site" evidence="12">
    <location>
        <position position="21"/>
    </location>
    <ligand>
        <name>Mg(2+)</name>
        <dbReference type="ChEBI" id="CHEBI:18420"/>
    </ligand>
</feature>
<dbReference type="RefSeq" id="WP_237444134.1">
    <property type="nucleotide sequence ID" value="NZ_CAKLPX010000001.1"/>
</dbReference>
<evidence type="ECO:0000256" key="1">
    <source>
        <dbReference type="ARBA" id="ARBA00022596"/>
    </source>
</evidence>
<name>A0ABN8EGT9_9GAMM</name>
<keyword evidence="4 12" id="KW-0548">Nucleotidyltransferase</keyword>
<keyword evidence="1 12" id="KW-0533">Nickel</keyword>
<comment type="cofactor">
    <cofactor evidence="12">
        <name>Ni(2+)</name>
        <dbReference type="ChEBI" id="CHEBI:49786"/>
    </cofactor>
    <text evidence="12">Nickel for phosphatase activity.</text>
</comment>
<dbReference type="HAMAP" id="MF_01262">
    <property type="entry name" value="CCA_bact_type2"/>
    <property type="match status" value="1"/>
</dbReference>
<dbReference type="PROSITE" id="PS51831">
    <property type="entry name" value="HD"/>
    <property type="match status" value="1"/>
</dbReference>
<comment type="miscellaneous">
    <text evidence="12">A single active site specifically recognizes both ATP and CTP and is responsible for their addition.</text>
</comment>
<keyword evidence="10 12" id="KW-0460">Magnesium</keyword>
<dbReference type="EC" id="3.1.4.-" evidence="12"/>
<accession>A0ABN8EGT9</accession>
<dbReference type="InterPro" id="IPR012006">
    <property type="entry name" value="CCA_bact"/>
</dbReference>
<organism evidence="14 15">
    <name type="scientific">Sinobacterium norvegicum</name>
    <dbReference type="NCBI Taxonomy" id="1641715"/>
    <lineage>
        <taxon>Bacteria</taxon>
        <taxon>Pseudomonadati</taxon>
        <taxon>Pseudomonadota</taxon>
        <taxon>Gammaproteobacteria</taxon>
        <taxon>Cellvibrionales</taxon>
        <taxon>Spongiibacteraceae</taxon>
        <taxon>Sinobacterium</taxon>
    </lineage>
</organism>
<dbReference type="Proteomes" id="UP000838100">
    <property type="component" value="Unassembled WGS sequence"/>
</dbReference>
<gene>
    <name evidence="12 14" type="primary">cca</name>
    <name evidence="14" type="ORF">SIN8267_01592</name>
</gene>
<keyword evidence="6 12" id="KW-0547">Nucleotide-binding</keyword>
<evidence type="ECO:0000256" key="3">
    <source>
        <dbReference type="ARBA" id="ARBA00022694"/>
    </source>
</evidence>
<dbReference type="SUPFAM" id="SSF81891">
    <property type="entry name" value="Poly A polymerase C-terminal region-like"/>
    <property type="match status" value="1"/>
</dbReference>
<dbReference type="CDD" id="cd00077">
    <property type="entry name" value="HDc"/>
    <property type="match status" value="1"/>
</dbReference>
<keyword evidence="15" id="KW-1185">Reference proteome</keyword>
<evidence type="ECO:0000256" key="5">
    <source>
        <dbReference type="ARBA" id="ARBA00022723"/>
    </source>
</evidence>
<evidence type="ECO:0000256" key="11">
    <source>
        <dbReference type="ARBA" id="ARBA00022884"/>
    </source>
</evidence>
<comment type="caution">
    <text evidence="14">The sequence shown here is derived from an EMBL/GenBank/DDBJ whole genome shotgun (WGS) entry which is preliminary data.</text>
</comment>
<evidence type="ECO:0000256" key="9">
    <source>
        <dbReference type="ARBA" id="ARBA00022840"/>
    </source>
</evidence>
<keyword evidence="2 12" id="KW-0808">Transferase</keyword>
<dbReference type="Pfam" id="PF01743">
    <property type="entry name" value="PolyA_pol"/>
    <property type="match status" value="1"/>
</dbReference>
<comment type="similarity">
    <text evidence="12">Belongs to the tRNA nucleotidyltransferase/poly(A) polymerase family. Bacterial CCA-adding enzyme type 1 subfamily.</text>
</comment>
<feature type="binding site" evidence="12">
    <location>
        <position position="91"/>
    </location>
    <ligand>
        <name>CTP</name>
        <dbReference type="ChEBI" id="CHEBI:37563"/>
    </ligand>
</feature>
<evidence type="ECO:0000256" key="7">
    <source>
        <dbReference type="ARBA" id="ARBA00022800"/>
    </source>
</evidence>
<comment type="cofactor">
    <cofactor evidence="12">
        <name>Mg(2+)</name>
        <dbReference type="ChEBI" id="CHEBI:18420"/>
    </cofactor>
    <text evidence="12">Magnesium is required for nucleotidyltransferase activity.</text>
</comment>
<dbReference type="EMBL" id="CAKLPX010000001">
    <property type="protein sequence ID" value="CAH0991486.1"/>
    <property type="molecule type" value="Genomic_DNA"/>
</dbReference>
<dbReference type="PIRSF" id="PIRSF000813">
    <property type="entry name" value="CCA_bact"/>
    <property type="match status" value="1"/>
</dbReference>
<feature type="binding site" evidence="12">
    <location>
        <position position="140"/>
    </location>
    <ligand>
        <name>CTP</name>
        <dbReference type="ChEBI" id="CHEBI:37563"/>
    </ligand>
</feature>
<comment type="function">
    <text evidence="12">Catalyzes the addition and repair of the essential 3'-terminal CCA sequence in tRNAs without using a nucleic acid template. Adds these three nucleotides in the order of C, C, and A to the tRNA nucleotide-73, using CTP and ATP as substrates and producing inorganic pyrophosphate. tRNA 3'-terminal CCA addition is required both for tRNA processing and repair. Also involved in tRNA surveillance by mediating tandem CCA addition to generate a CCACCA at the 3' terminus of unstable tRNAs. While stable tRNAs receive only 3'-terminal CCA, unstable tRNAs are marked with CCACCA and rapidly degraded.</text>
</comment>
<keyword evidence="9 12" id="KW-0067">ATP-binding</keyword>
<feature type="binding site" evidence="12">
    <location>
        <position position="11"/>
    </location>
    <ligand>
        <name>CTP</name>
        <dbReference type="ChEBI" id="CHEBI:37563"/>
    </ligand>
</feature>
<comment type="catalytic activity">
    <reaction evidence="12">
        <text>a tRNA with a 3' CCA end + 2 CTP + ATP = a tRNA with a 3' CCACCA end + 3 diphosphate</text>
        <dbReference type="Rhea" id="RHEA:76235"/>
        <dbReference type="Rhea" id="RHEA-COMP:10468"/>
        <dbReference type="Rhea" id="RHEA-COMP:18655"/>
        <dbReference type="ChEBI" id="CHEBI:30616"/>
        <dbReference type="ChEBI" id="CHEBI:33019"/>
        <dbReference type="ChEBI" id="CHEBI:37563"/>
        <dbReference type="ChEBI" id="CHEBI:83071"/>
        <dbReference type="ChEBI" id="CHEBI:195187"/>
    </reaction>
</comment>
<dbReference type="NCBIfam" id="NF008137">
    <property type="entry name" value="PRK10885.1"/>
    <property type="match status" value="1"/>
</dbReference>
<evidence type="ECO:0000256" key="8">
    <source>
        <dbReference type="ARBA" id="ARBA00022801"/>
    </source>
</evidence>
<dbReference type="Gene3D" id="3.30.460.10">
    <property type="entry name" value="Beta Polymerase, domain 2"/>
    <property type="match status" value="1"/>
</dbReference>
<evidence type="ECO:0000256" key="10">
    <source>
        <dbReference type="ARBA" id="ARBA00022842"/>
    </source>
</evidence>
<dbReference type="Gene3D" id="1.10.3090.10">
    <property type="entry name" value="cca-adding enzyme, domain 2"/>
    <property type="match status" value="1"/>
</dbReference>
<dbReference type="PANTHER" id="PTHR47545:SF1">
    <property type="entry name" value="MULTIFUNCTIONAL CCA PROTEIN"/>
    <property type="match status" value="1"/>
</dbReference>
<feature type="binding site" evidence="12">
    <location>
        <position position="140"/>
    </location>
    <ligand>
        <name>ATP</name>
        <dbReference type="ChEBI" id="CHEBI:30616"/>
    </ligand>
</feature>
<keyword evidence="3 12" id="KW-0819">tRNA processing</keyword>
<dbReference type="InterPro" id="IPR032828">
    <property type="entry name" value="PolyA_RNA-bd"/>
</dbReference>
<feature type="binding site" evidence="12">
    <location>
        <position position="137"/>
    </location>
    <ligand>
        <name>ATP</name>
        <dbReference type="ChEBI" id="CHEBI:30616"/>
    </ligand>
</feature>
<evidence type="ECO:0000256" key="2">
    <source>
        <dbReference type="ARBA" id="ARBA00022679"/>
    </source>
</evidence>
<keyword evidence="7 12" id="KW-0692">RNA repair</keyword>
<feature type="binding site" evidence="12">
    <location>
        <position position="23"/>
    </location>
    <ligand>
        <name>Mg(2+)</name>
        <dbReference type="ChEBI" id="CHEBI:18420"/>
    </ligand>
</feature>
<comment type="subunit">
    <text evidence="12">Monomer. Can also form homodimers and oligomers.</text>
</comment>
<dbReference type="InterPro" id="IPR002646">
    <property type="entry name" value="PolA_pol_head_dom"/>
</dbReference>
<dbReference type="EC" id="3.1.3.-" evidence="12"/>
<evidence type="ECO:0000256" key="4">
    <source>
        <dbReference type="ARBA" id="ARBA00022695"/>
    </source>
</evidence>
<evidence type="ECO:0000313" key="14">
    <source>
        <dbReference type="EMBL" id="CAH0991486.1"/>
    </source>
</evidence>
<keyword evidence="12" id="KW-0511">Multifunctional enzyme</keyword>
<dbReference type="Pfam" id="PF12627">
    <property type="entry name" value="PolyA_pol_RNAbd"/>
    <property type="match status" value="1"/>
</dbReference>
<proteinExistence type="inferred from homology"/>
<dbReference type="EC" id="2.7.7.72" evidence="12"/>
<evidence type="ECO:0000256" key="6">
    <source>
        <dbReference type="ARBA" id="ARBA00022741"/>
    </source>
</evidence>
<dbReference type="SUPFAM" id="SSF81301">
    <property type="entry name" value="Nucleotidyltransferase"/>
    <property type="match status" value="1"/>
</dbReference>
<keyword evidence="8 12" id="KW-0378">Hydrolase</keyword>
<dbReference type="InterPro" id="IPR043519">
    <property type="entry name" value="NT_sf"/>
</dbReference>
<dbReference type="InterPro" id="IPR050124">
    <property type="entry name" value="tRNA_CCA-adding_enzyme"/>
</dbReference>
<dbReference type="InterPro" id="IPR003607">
    <property type="entry name" value="HD/PDEase_dom"/>
</dbReference>
<sequence>MDIYSVGGAVRDRLLGFPVKDHDWVIVGATPEQLLTQGFSQVGKDFPVFLHPETKEEYALARTERKLGKGYAGFTCYAAADVTLEQDLLRRDLTINAMAEDADGNIYDPYNGQTDLSDKLLRHVSDAFCEDPLRILRIARFHARYAHLGFSIADDTMVLLQSMVTTGEVEHLVSERVWQETIRALSEKSPQIYFQTLRECGALAVIMPEFDALFGVPQPEAHHPEIDTGVHVLMALEQVCALSDDLPPRFAILCHDFGKGKTKPEDWPRHIAHEATGLNPIKKLCQRLTVPNEYRELALITCEYHTHIHRAVELKAKTVVKVLDATDAFRRPERFQQFLLACEADARGRLGLELRPYPQRLFFQRALLQCQEVKAKDFIAQGLKGKEIATAISAERVNRVAQIERQ</sequence>
<evidence type="ECO:0000259" key="13">
    <source>
        <dbReference type="PROSITE" id="PS51831"/>
    </source>
</evidence>
<evidence type="ECO:0000256" key="12">
    <source>
        <dbReference type="HAMAP-Rule" id="MF_01261"/>
    </source>
</evidence>